<organism evidence="2 3">
    <name type="scientific">Dryococelus australis</name>
    <dbReference type="NCBI Taxonomy" id="614101"/>
    <lineage>
        <taxon>Eukaryota</taxon>
        <taxon>Metazoa</taxon>
        <taxon>Ecdysozoa</taxon>
        <taxon>Arthropoda</taxon>
        <taxon>Hexapoda</taxon>
        <taxon>Insecta</taxon>
        <taxon>Pterygota</taxon>
        <taxon>Neoptera</taxon>
        <taxon>Polyneoptera</taxon>
        <taxon>Phasmatodea</taxon>
        <taxon>Verophasmatodea</taxon>
        <taxon>Anareolatae</taxon>
        <taxon>Phasmatidae</taxon>
        <taxon>Eurycanthinae</taxon>
        <taxon>Dryococelus</taxon>
    </lineage>
</organism>
<proteinExistence type="predicted"/>
<accession>A0ABQ9IIQ5</accession>
<name>A0ABQ9IIQ5_9NEOP</name>
<dbReference type="Proteomes" id="UP001159363">
    <property type="component" value="Chromosome 1"/>
</dbReference>
<dbReference type="EMBL" id="JARBHB010000001">
    <property type="protein sequence ID" value="KAJ8896519.1"/>
    <property type="molecule type" value="Genomic_DNA"/>
</dbReference>
<evidence type="ECO:0000256" key="1">
    <source>
        <dbReference type="SAM" id="MobiDB-lite"/>
    </source>
</evidence>
<gene>
    <name evidence="2" type="ORF">PR048_001863</name>
</gene>
<evidence type="ECO:0000313" key="3">
    <source>
        <dbReference type="Proteomes" id="UP001159363"/>
    </source>
</evidence>
<feature type="compositionally biased region" description="Low complexity" evidence="1">
    <location>
        <begin position="23"/>
        <end position="34"/>
    </location>
</feature>
<comment type="caution">
    <text evidence="2">The sequence shown here is derived from an EMBL/GenBank/DDBJ whole genome shotgun (WGS) entry which is preliminary data.</text>
</comment>
<feature type="region of interest" description="Disordered" evidence="1">
    <location>
        <begin position="1"/>
        <end position="34"/>
    </location>
</feature>
<keyword evidence="3" id="KW-1185">Reference proteome</keyword>
<reference evidence="2 3" key="1">
    <citation type="submission" date="2023-02" db="EMBL/GenBank/DDBJ databases">
        <title>LHISI_Scaffold_Assembly.</title>
        <authorList>
            <person name="Stuart O.P."/>
            <person name="Cleave R."/>
            <person name="Magrath M.J.L."/>
            <person name="Mikheyev A.S."/>
        </authorList>
    </citation>
    <scope>NUCLEOTIDE SEQUENCE [LARGE SCALE GENOMIC DNA]</scope>
    <source>
        <strain evidence="2">Daus_M_001</strain>
        <tissue evidence="2">Leg muscle</tissue>
    </source>
</reference>
<sequence>MNSADCSGPREPFPPARREREGSVPAAANPAPSSATRLHGICRGPCVPYVTRILQEAATDISFIARRPPTRYNVTIARRRQWQKLKRPRGNQAEPPYHYGGQYGQCRLILTRRRLAVVRPRSCFRRCTNCERYYLNSALIIKPSTARVLITTAVLLFLLHYPPRLISEMPPSRVVDCGTLIQTHFVSSWRSATPKLLTPMRGEGRCVVTATFNMQEVTTLQTWKIRAIIGVVKVSRQTPPSRYRPAVICRKRPDSKYRLAADCWPTVSGLRRLDVVTMPGRQWNDFNERFRLTSNKMEEMLILIGHNLRHATARSHSLTEKLLIQVTLHWLGAGVQYH</sequence>
<evidence type="ECO:0000313" key="2">
    <source>
        <dbReference type="EMBL" id="KAJ8896519.1"/>
    </source>
</evidence>
<protein>
    <submittedName>
        <fullName evidence="2">Uncharacterized protein</fullName>
    </submittedName>
</protein>